<dbReference type="AlphaFoldDB" id="A0A4U6THR3"/>
<dbReference type="PANTHER" id="PTHR13832:SF349">
    <property type="entry name" value="PROTEIN PHOSPHATASE 2C 31-RELATED"/>
    <property type="match status" value="1"/>
</dbReference>
<dbReference type="Pfam" id="PF00481">
    <property type="entry name" value="PP2C"/>
    <property type="match status" value="1"/>
</dbReference>
<dbReference type="InterPro" id="IPR001932">
    <property type="entry name" value="PPM-type_phosphatase-like_dom"/>
</dbReference>
<name>A0A4U6THR3_SETVI</name>
<proteinExistence type="predicted"/>
<evidence type="ECO:0000313" key="8">
    <source>
        <dbReference type="EMBL" id="TKV96856.1"/>
    </source>
</evidence>
<organism evidence="8 9">
    <name type="scientific">Setaria viridis</name>
    <name type="common">Green bristlegrass</name>
    <name type="synonym">Setaria italica subsp. viridis</name>
    <dbReference type="NCBI Taxonomy" id="4556"/>
    <lineage>
        <taxon>Eukaryota</taxon>
        <taxon>Viridiplantae</taxon>
        <taxon>Streptophyta</taxon>
        <taxon>Embryophyta</taxon>
        <taxon>Tracheophyta</taxon>
        <taxon>Spermatophyta</taxon>
        <taxon>Magnoliopsida</taxon>
        <taxon>Liliopsida</taxon>
        <taxon>Poales</taxon>
        <taxon>Poaceae</taxon>
        <taxon>PACMAD clade</taxon>
        <taxon>Panicoideae</taxon>
        <taxon>Panicodae</taxon>
        <taxon>Paniceae</taxon>
        <taxon>Cenchrinae</taxon>
        <taxon>Setaria</taxon>
    </lineage>
</organism>
<evidence type="ECO:0000256" key="6">
    <source>
        <dbReference type="SAM" id="MobiDB-lite"/>
    </source>
</evidence>
<evidence type="ECO:0000313" key="9">
    <source>
        <dbReference type="Proteomes" id="UP000298652"/>
    </source>
</evidence>
<dbReference type="EMBL" id="CM016560">
    <property type="protein sequence ID" value="TKV96856.1"/>
    <property type="molecule type" value="Genomic_DNA"/>
</dbReference>
<dbReference type="OMA" id="YVTCAPS"/>
<keyword evidence="3" id="KW-0904">Protein phosphatase</keyword>
<dbReference type="GO" id="GO:0004722">
    <property type="term" value="F:protein serine/threonine phosphatase activity"/>
    <property type="evidence" value="ECO:0007669"/>
    <property type="project" value="UniProtKB-EC"/>
</dbReference>
<dbReference type="EC" id="3.1.3.16" evidence="1"/>
<feature type="region of interest" description="Disordered" evidence="6">
    <location>
        <begin position="157"/>
        <end position="177"/>
    </location>
</feature>
<keyword evidence="9" id="KW-1185">Reference proteome</keyword>
<evidence type="ECO:0000256" key="2">
    <source>
        <dbReference type="ARBA" id="ARBA00022801"/>
    </source>
</evidence>
<feature type="region of interest" description="Disordered" evidence="6">
    <location>
        <begin position="124"/>
        <end position="143"/>
    </location>
</feature>
<reference evidence="8" key="1">
    <citation type="submission" date="2019-03" db="EMBL/GenBank/DDBJ databases">
        <title>WGS assembly of Setaria viridis.</title>
        <authorList>
            <person name="Huang P."/>
            <person name="Jenkins J."/>
            <person name="Grimwood J."/>
            <person name="Barry K."/>
            <person name="Healey A."/>
            <person name="Mamidi S."/>
            <person name="Sreedasyam A."/>
            <person name="Shu S."/>
            <person name="Feldman M."/>
            <person name="Wu J."/>
            <person name="Yu Y."/>
            <person name="Chen C."/>
            <person name="Johnson J."/>
            <person name="Rokhsar D."/>
            <person name="Baxter I."/>
            <person name="Schmutz J."/>
            <person name="Brutnell T."/>
            <person name="Kellogg E."/>
        </authorList>
    </citation>
    <scope>NUCLEOTIDE SEQUENCE [LARGE SCALE GENOMIC DNA]</scope>
</reference>
<dbReference type="SUPFAM" id="SSF81606">
    <property type="entry name" value="PP2C-like"/>
    <property type="match status" value="1"/>
</dbReference>
<evidence type="ECO:0000259" key="7">
    <source>
        <dbReference type="PROSITE" id="PS51746"/>
    </source>
</evidence>
<keyword evidence="2" id="KW-0378">Hydrolase</keyword>
<feature type="region of interest" description="Disordered" evidence="6">
    <location>
        <begin position="200"/>
        <end position="231"/>
    </location>
</feature>
<evidence type="ECO:0000256" key="3">
    <source>
        <dbReference type="ARBA" id="ARBA00022912"/>
    </source>
</evidence>
<feature type="compositionally biased region" description="Polar residues" evidence="6">
    <location>
        <begin position="124"/>
        <end position="138"/>
    </location>
</feature>
<gene>
    <name evidence="8" type="ORF">SEVIR_9G456700v2</name>
</gene>
<feature type="region of interest" description="Disordered" evidence="6">
    <location>
        <begin position="310"/>
        <end position="338"/>
    </location>
</feature>
<evidence type="ECO:0000256" key="1">
    <source>
        <dbReference type="ARBA" id="ARBA00013081"/>
    </source>
</evidence>
<evidence type="ECO:0000256" key="5">
    <source>
        <dbReference type="ARBA" id="ARBA00048336"/>
    </source>
</evidence>
<feature type="domain" description="PPM-type phosphatase" evidence="7">
    <location>
        <begin position="221"/>
        <end position="612"/>
    </location>
</feature>
<protein>
    <recommendedName>
        <fullName evidence="1">protein-serine/threonine phosphatase</fullName>
        <ecNumber evidence="1">3.1.3.16</ecNumber>
    </recommendedName>
</protein>
<sequence length="621" mass="67333">MGNGITKNPCFSGDPYAAAVASDPLPDDSQGHSFTYVPSGAGFDQPATAAAMSSEPSFFSLSGAAISANLATSASMPSFRLFNELTWPPSAACTFESSRSFAAVPLQAAPPRLSMSGPVQFTSGRFSETSGSVSTISGPPSDRPFMSGPLDRSLSISSSFGHQPGASRLIAERRAARSRRRDEGSLLRFLAKTASKLRFGSPRYGRRPQEPADPENVSFSDGDYRSPPNGNVEWAQGMAGEDRFHVAVSEEHGWVFVGIYDGFNGPDATDYLFANLYVAVHGELKGVLWDDIQAGDDARCGHQELAPGNAERPCFPQANGGGAEAKRRRTEGPLPGSNAAAMHRDVLRALARALKKTEDAFFAAAEARAEDSPELGLMGSCVLVMLMKGTDVYVMNVGDSRAVLARRPEPDLKNVLGKASQDLQQFKAEIMRELEARDKDGLQAVQLTPEHSTAVEEEVRKIRVQHLNDRNAIVNGRVKGKINVTRAFGVGYLKQPKWNSRLLEAFKINYVGTDPYVSCTPALCHHRISAQDKFLVLSSDGLYQYFTNKEVVDQVEAFTAAQPDGDPAQHLVGELVVRAARKAGMASHELLDIPRGARRHYHDDVSIIVISFEGRIWRSSV</sequence>
<accession>A0A4U6THR3</accession>
<dbReference type="PANTHER" id="PTHR13832">
    <property type="entry name" value="PROTEIN PHOSPHATASE 2C"/>
    <property type="match status" value="1"/>
</dbReference>
<dbReference type="SMART" id="SM00332">
    <property type="entry name" value="PP2Cc"/>
    <property type="match status" value="1"/>
</dbReference>
<dbReference type="Gene3D" id="3.60.40.10">
    <property type="entry name" value="PPM-type phosphatase domain"/>
    <property type="match status" value="1"/>
</dbReference>
<dbReference type="InterPro" id="IPR015655">
    <property type="entry name" value="PP2C"/>
</dbReference>
<dbReference type="InterPro" id="IPR036457">
    <property type="entry name" value="PPM-type-like_dom_sf"/>
</dbReference>
<evidence type="ECO:0000256" key="4">
    <source>
        <dbReference type="ARBA" id="ARBA00047761"/>
    </source>
</evidence>
<comment type="catalytic activity">
    <reaction evidence="5">
        <text>O-phospho-L-threonyl-[protein] + H2O = L-threonyl-[protein] + phosphate</text>
        <dbReference type="Rhea" id="RHEA:47004"/>
        <dbReference type="Rhea" id="RHEA-COMP:11060"/>
        <dbReference type="Rhea" id="RHEA-COMP:11605"/>
        <dbReference type="ChEBI" id="CHEBI:15377"/>
        <dbReference type="ChEBI" id="CHEBI:30013"/>
        <dbReference type="ChEBI" id="CHEBI:43474"/>
        <dbReference type="ChEBI" id="CHEBI:61977"/>
        <dbReference type="EC" id="3.1.3.16"/>
    </reaction>
</comment>
<dbReference type="CDD" id="cd00143">
    <property type="entry name" value="PP2Cc"/>
    <property type="match status" value="1"/>
</dbReference>
<comment type="catalytic activity">
    <reaction evidence="4">
        <text>O-phospho-L-seryl-[protein] + H2O = L-seryl-[protein] + phosphate</text>
        <dbReference type="Rhea" id="RHEA:20629"/>
        <dbReference type="Rhea" id="RHEA-COMP:9863"/>
        <dbReference type="Rhea" id="RHEA-COMP:11604"/>
        <dbReference type="ChEBI" id="CHEBI:15377"/>
        <dbReference type="ChEBI" id="CHEBI:29999"/>
        <dbReference type="ChEBI" id="CHEBI:43474"/>
        <dbReference type="ChEBI" id="CHEBI:83421"/>
        <dbReference type="EC" id="3.1.3.16"/>
    </reaction>
</comment>
<dbReference type="PROSITE" id="PS51746">
    <property type="entry name" value="PPM_2"/>
    <property type="match status" value="1"/>
</dbReference>
<dbReference type="Gramene" id="TKV96856">
    <property type="protein sequence ID" value="TKV96856"/>
    <property type="gene ID" value="SEVIR_9G456700v2"/>
</dbReference>
<dbReference type="Proteomes" id="UP000298652">
    <property type="component" value="Chromosome 9"/>
</dbReference>